<dbReference type="InterPro" id="IPR021109">
    <property type="entry name" value="Peptidase_aspartic_dom_sf"/>
</dbReference>
<accession>A0A2N5U937</accession>
<dbReference type="Gene3D" id="2.40.70.10">
    <property type="entry name" value="Acid Proteases"/>
    <property type="match status" value="1"/>
</dbReference>
<dbReference type="Proteomes" id="UP000235392">
    <property type="component" value="Unassembled WGS sequence"/>
</dbReference>
<protein>
    <recommendedName>
        <fullName evidence="4">Peptidase A2 domain-containing protein</fullName>
    </recommendedName>
</protein>
<dbReference type="EMBL" id="PGCI01000201">
    <property type="protein sequence ID" value="PLW34249.1"/>
    <property type="molecule type" value="Genomic_DNA"/>
</dbReference>
<dbReference type="AlphaFoldDB" id="A0A2N5U937"/>
<proteinExistence type="predicted"/>
<gene>
    <name evidence="2" type="ORF">PCASD_17890</name>
</gene>
<reference evidence="2 3" key="1">
    <citation type="submission" date="2017-11" db="EMBL/GenBank/DDBJ databases">
        <title>De novo assembly and phasing of dikaryotic genomes from two isolates of Puccinia coronata f. sp. avenae, the causal agent of oat crown rust.</title>
        <authorList>
            <person name="Miller M.E."/>
            <person name="Zhang Y."/>
            <person name="Omidvar V."/>
            <person name="Sperschneider J."/>
            <person name="Schwessinger B."/>
            <person name="Raley C."/>
            <person name="Palmer J.M."/>
            <person name="Garnica D."/>
            <person name="Upadhyaya N."/>
            <person name="Rathjen J."/>
            <person name="Taylor J.M."/>
            <person name="Park R.F."/>
            <person name="Dodds P.N."/>
            <person name="Hirsch C.D."/>
            <person name="Kianian S.F."/>
            <person name="Figueroa M."/>
        </authorList>
    </citation>
    <scope>NUCLEOTIDE SEQUENCE [LARGE SCALE GENOMIC DNA]</scope>
    <source>
        <strain evidence="2">12SD80</strain>
    </source>
</reference>
<evidence type="ECO:0008006" key="4">
    <source>
        <dbReference type="Google" id="ProtNLM"/>
    </source>
</evidence>
<comment type="caution">
    <text evidence="2">The sequence shown here is derived from an EMBL/GenBank/DDBJ whole genome shotgun (WGS) entry which is preliminary data.</text>
</comment>
<feature type="region of interest" description="Disordered" evidence="1">
    <location>
        <begin position="63"/>
        <end position="88"/>
    </location>
</feature>
<dbReference type="CDD" id="cd00303">
    <property type="entry name" value="retropepsin_like"/>
    <property type="match status" value="1"/>
</dbReference>
<sequence length="254" mass="27570">MDLLAMRSQMLEAERTRLMQEGQHFRCLVQGHLLRNCPTKGVTGKARGAAKIAELEDQIRQLTRGAGKAEEGNHATTSKMGEGGSGLKEVPTLSQEEAFVVNVGASEIFARDNTNPRLYVQLRMMPTTRTRFIPPVPLPTTNFLIDSGATHNVLSASYALKMGLMPLANPSKQAVTGFDGSQSQAGFDIELILDNNPNLSTLIITTNIETLRYATKSSQSSAAQRDPTTSSDQIAKAQRRAAVLLLRAAIFFPA</sequence>
<evidence type="ECO:0000256" key="1">
    <source>
        <dbReference type="SAM" id="MobiDB-lite"/>
    </source>
</evidence>
<evidence type="ECO:0000313" key="2">
    <source>
        <dbReference type="EMBL" id="PLW34249.1"/>
    </source>
</evidence>
<organism evidence="2 3">
    <name type="scientific">Puccinia coronata f. sp. avenae</name>
    <dbReference type="NCBI Taxonomy" id="200324"/>
    <lineage>
        <taxon>Eukaryota</taxon>
        <taxon>Fungi</taxon>
        <taxon>Dikarya</taxon>
        <taxon>Basidiomycota</taxon>
        <taxon>Pucciniomycotina</taxon>
        <taxon>Pucciniomycetes</taxon>
        <taxon>Pucciniales</taxon>
        <taxon>Pucciniaceae</taxon>
        <taxon>Puccinia</taxon>
    </lineage>
</organism>
<name>A0A2N5U937_9BASI</name>
<evidence type="ECO:0000313" key="3">
    <source>
        <dbReference type="Proteomes" id="UP000235392"/>
    </source>
</evidence>